<accession>A0A3G5A5V4</accession>
<evidence type="ECO:0000313" key="1">
    <source>
        <dbReference type="EMBL" id="AYV82402.1"/>
    </source>
</evidence>
<name>A0A3G5A5V4_9VIRU</name>
<organism evidence="1">
    <name type="scientific">Homavirus sp</name>
    <dbReference type="NCBI Taxonomy" id="2487769"/>
    <lineage>
        <taxon>Viruses</taxon>
        <taxon>Varidnaviria</taxon>
        <taxon>Bamfordvirae</taxon>
        <taxon>Nucleocytoviricota</taxon>
        <taxon>Megaviricetes</taxon>
        <taxon>Imitervirales</taxon>
        <taxon>Mimiviridae</taxon>
        <taxon>Klosneuvirinae</taxon>
    </lineage>
</organism>
<sequence>MGKKYYVVVDESTQDGGFIPIKIVQFSPLVYGPPIIRFTPACMSNRAIRISVVSEKISFDIYVPYRMLRELSNDIYMYRNMDNIGPVKFTLTTPTFSHTMRTNYRSLLKIIKTIKDNYNTYPLFEDQSGNSIQIGILLGRINNLLNNIIEK</sequence>
<gene>
    <name evidence="1" type="ORF">Homavirus46_2</name>
</gene>
<protein>
    <submittedName>
        <fullName evidence="1">Uncharacterized protein</fullName>
    </submittedName>
</protein>
<reference evidence="1" key="1">
    <citation type="submission" date="2018-10" db="EMBL/GenBank/DDBJ databases">
        <title>Hidden diversity of soil giant viruses.</title>
        <authorList>
            <person name="Schulz F."/>
            <person name="Alteio L."/>
            <person name="Goudeau D."/>
            <person name="Ryan E.M."/>
            <person name="Malmstrom R.R."/>
            <person name="Blanchard J."/>
            <person name="Woyke T."/>
        </authorList>
    </citation>
    <scope>NUCLEOTIDE SEQUENCE</scope>
    <source>
        <strain evidence="1">HOV1</strain>
    </source>
</reference>
<proteinExistence type="predicted"/>
<dbReference type="EMBL" id="MK072377">
    <property type="protein sequence ID" value="AYV82402.1"/>
    <property type="molecule type" value="Genomic_DNA"/>
</dbReference>